<protein>
    <submittedName>
        <fullName evidence="1">Uncharacterized protein</fullName>
    </submittedName>
</protein>
<dbReference type="RefSeq" id="WP_254420711.1">
    <property type="nucleotide sequence ID" value="NZ_BAAAJB010000058.1"/>
</dbReference>
<reference evidence="1" key="1">
    <citation type="submission" date="2022-06" db="EMBL/GenBank/DDBJ databases">
        <authorList>
            <person name="Ping M."/>
        </authorList>
    </citation>
    <scope>NUCLEOTIDE SEQUENCE</scope>
    <source>
        <strain evidence="1">JCM11759T</strain>
    </source>
</reference>
<gene>
    <name evidence="1" type="ORF">NE857_09805</name>
</gene>
<keyword evidence="2" id="KW-1185">Reference proteome</keyword>
<name>A0ABY5DEG9_9ACTN</name>
<proteinExistence type="predicted"/>
<evidence type="ECO:0000313" key="2">
    <source>
        <dbReference type="Proteomes" id="UP001055940"/>
    </source>
</evidence>
<evidence type="ECO:0000313" key="1">
    <source>
        <dbReference type="EMBL" id="USY21873.1"/>
    </source>
</evidence>
<organism evidence="1 2">
    <name type="scientific">Nocardiopsis exhalans</name>
    <dbReference type="NCBI Taxonomy" id="163604"/>
    <lineage>
        <taxon>Bacteria</taxon>
        <taxon>Bacillati</taxon>
        <taxon>Actinomycetota</taxon>
        <taxon>Actinomycetes</taxon>
        <taxon>Streptosporangiales</taxon>
        <taxon>Nocardiopsidaceae</taxon>
        <taxon>Nocardiopsis</taxon>
    </lineage>
</organism>
<sequence length="47" mass="5153">MNLVEEDYEDAPELLSVAAPSGPDGRGPGLVMVSLRPFQILTLRLER</sequence>
<dbReference type="Proteomes" id="UP001055940">
    <property type="component" value="Chromosome"/>
</dbReference>
<dbReference type="EMBL" id="CP099837">
    <property type="protein sequence ID" value="USY21873.1"/>
    <property type="molecule type" value="Genomic_DNA"/>
</dbReference>
<accession>A0ABY5DEG9</accession>